<evidence type="ECO:0000256" key="2">
    <source>
        <dbReference type="ARBA" id="ARBA00022729"/>
    </source>
</evidence>
<evidence type="ECO:0000313" key="13">
    <source>
        <dbReference type="Proteomes" id="UP000594261"/>
    </source>
</evidence>
<dbReference type="AlphaFoldDB" id="A0A7N2MUC3"/>
<organism evidence="12 13">
    <name type="scientific">Quercus lobata</name>
    <name type="common">Valley oak</name>
    <dbReference type="NCBI Taxonomy" id="97700"/>
    <lineage>
        <taxon>Eukaryota</taxon>
        <taxon>Viridiplantae</taxon>
        <taxon>Streptophyta</taxon>
        <taxon>Embryophyta</taxon>
        <taxon>Tracheophyta</taxon>
        <taxon>Spermatophyta</taxon>
        <taxon>Magnoliopsida</taxon>
        <taxon>eudicotyledons</taxon>
        <taxon>Gunneridae</taxon>
        <taxon>Pentapetalae</taxon>
        <taxon>rosids</taxon>
        <taxon>fabids</taxon>
        <taxon>Fagales</taxon>
        <taxon>Fagaceae</taxon>
        <taxon>Quercus</taxon>
    </lineage>
</organism>
<dbReference type="SUPFAM" id="SSF51110">
    <property type="entry name" value="alpha-D-mannose-specific plant lectins"/>
    <property type="match status" value="1"/>
</dbReference>
<feature type="domain" description="Bulb-type lectin" evidence="10">
    <location>
        <begin position="37"/>
        <end position="162"/>
    </location>
</feature>
<dbReference type="EMBL" id="LRBV02000011">
    <property type="status" value="NOT_ANNOTATED_CDS"/>
    <property type="molecule type" value="Genomic_DNA"/>
</dbReference>
<dbReference type="FunFam" id="2.90.10.10:FF:000005">
    <property type="entry name" value="G-type lectin S-receptor-like serine/threonine-protein kinase"/>
    <property type="match status" value="1"/>
</dbReference>
<dbReference type="Proteomes" id="UP000594261">
    <property type="component" value="Chromosome 11"/>
</dbReference>
<name>A0A7N2MUC3_QUELO</name>
<comment type="catalytic activity">
    <reaction evidence="5">
        <text>L-threonyl-[protein] + ATP = O-phospho-L-threonyl-[protein] + ADP + H(+)</text>
        <dbReference type="Rhea" id="RHEA:46608"/>
        <dbReference type="Rhea" id="RHEA-COMP:11060"/>
        <dbReference type="Rhea" id="RHEA-COMP:11605"/>
        <dbReference type="ChEBI" id="CHEBI:15378"/>
        <dbReference type="ChEBI" id="CHEBI:30013"/>
        <dbReference type="ChEBI" id="CHEBI:30616"/>
        <dbReference type="ChEBI" id="CHEBI:61977"/>
        <dbReference type="ChEBI" id="CHEBI:456216"/>
        <dbReference type="EC" id="2.7.11.1"/>
    </reaction>
</comment>
<proteinExistence type="predicted"/>
<evidence type="ECO:0000313" key="12">
    <source>
        <dbReference type="EnsemblPlants" id="QL11p003565:mrna"/>
    </source>
</evidence>
<evidence type="ECO:0000259" key="9">
    <source>
        <dbReference type="PROSITE" id="PS50026"/>
    </source>
</evidence>
<dbReference type="InterPro" id="IPR003609">
    <property type="entry name" value="Pan_app"/>
</dbReference>
<dbReference type="EnsemblPlants" id="QL11p003565:mrna">
    <property type="protein sequence ID" value="QL11p003565:mrna"/>
    <property type="gene ID" value="QL11p003565"/>
</dbReference>
<dbReference type="Gene3D" id="2.90.10.10">
    <property type="entry name" value="Bulb-type lectin domain"/>
    <property type="match status" value="1"/>
</dbReference>
<evidence type="ECO:0000259" key="10">
    <source>
        <dbReference type="PROSITE" id="PS50927"/>
    </source>
</evidence>
<dbReference type="Gramene" id="QL11p003565:mrna">
    <property type="protein sequence ID" value="QL11p003565:mrna"/>
    <property type="gene ID" value="QL11p003565"/>
</dbReference>
<keyword evidence="13" id="KW-1185">Reference proteome</keyword>
<dbReference type="GO" id="GO:0004674">
    <property type="term" value="F:protein serine/threonine kinase activity"/>
    <property type="evidence" value="ECO:0007669"/>
    <property type="project" value="UniProtKB-EC"/>
</dbReference>
<dbReference type="Pfam" id="PF00954">
    <property type="entry name" value="S_locus_glycop"/>
    <property type="match status" value="1"/>
</dbReference>
<keyword evidence="3" id="KW-1015">Disulfide bond</keyword>
<dbReference type="Pfam" id="PF08276">
    <property type="entry name" value="PAN_2"/>
    <property type="match status" value="1"/>
</dbReference>
<dbReference type="EC" id="2.7.11.1" evidence="1"/>
<reference evidence="12 13" key="1">
    <citation type="journal article" date="2016" name="G3 (Bethesda)">
        <title>First Draft Assembly and Annotation of the Genome of a California Endemic Oak Quercus lobata Nee (Fagaceae).</title>
        <authorList>
            <person name="Sork V.L."/>
            <person name="Fitz-Gibbon S.T."/>
            <person name="Puiu D."/>
            <person name="Crepeau M."/>
            <person name="Gugger P.F."/>
            <person name="Sherman R."/>
            <person name="Stevens K."/>
            <person name="Langley C.H."/>
            <person name="Pellegrini M."/>
            <person name="Salzberg S.L."/>
        </authorList>
    </citation>
    <scope>NUCLEOTIDE SEQUENCE [LARGE SCALE GENOMIC DNA]</scope>
    <source>
        <strain evidence="12 13">cv. SW786</strain>
    </source>
</reference>
<accession>A0A7N2MUC3</accession>
<dbReference type="PROSITE" id="PS50026">
    <property type="entry name" value="EGF_3"/>
    <property type="match status" value="1"/>
</dbReference>
<reference evidence="12" key="2">
    <citation type="submission" date="2021-01" db="UniProtKB">
        <authorList>
            <consortium name="EnsemblPlants"/>
        </authorList>
    </citation>
    <scope>IDENTIFICATION</scope>
</reference>
<evidence type="ECO:0000256" key="8">
    <source>
        <dbReference type="SAM" id="SignalP"/>
    </source>
</evidence>
<keyword evidence="7" id="KW-0245">EGF-like domain</keyword>
<evidence type="ECO:0000256" key="5">
    <source>
        <dbReference type="ARBA" id="ARBA00047899"/>
    </source>
</evidence>
<dbReference type="InterPro" id="IPR000858">
    <property type="entry name" value="S_locus_glycoprot_dom"/>
</dbReference>
<dbReference type="CDD" id="cd01098">
    <property type="entry name" value="PAN_AP_plant"/>
    <property type="match status" value="1"/>
</dbReference>
<protein>
    <recommendedName>
        <fullName evidence="1">non-specific serine/threonine protein kinase</fullName>
        <ecNumber evidence="1">2.7.11.1</ecNumber>
    </recommendedName>
</protein>
<dbReference type="OMA" id="RINLCES"/>
<feature type="signal peptide" evidence="8">
    <location>
        <begin position="1"/>
        <end position="36"/>
    </location>
</feature>
<evidence type="ECO:0000256" key="4">
    <source>
        <dbReference type="ARBA" id="ARBA00023180"/>
    </source>
</evidence>
<keyword evidence="4" id="KW-0325">Glycoprotein</keyword>
<sequence length="416" mass="46695">MRTSANIRRWSSNCRLSSMLILYMPLLCSFYAYCEARDTLKQGEWISDNGETLVSAGGRFEFGFFSPTGSSGNKRYVGIWYHEWDNRTVVWVANRDSPIINANGVFNLTEDGELMVLDTTGKVYWSTNIGSSCPCNRTVTLTNSGNLVYEDYGVLNNILWESFNTSTGSDTSTDTLLPGMDQNMYLYLTSWKGSDDPGKGSFSLGKYRSSNKIYKGGNIYCDRFSSDQMDAKLGNLSRDFTARVVMGFSGKLEYWRWDVKGMNWSLIMAEPGNKCAVYNYCGNYGVCNPDNNLVCKCLPGFKPNAPEKWHSGDFSNGCARNSMSCGENDMFFPVHAMSWDDKDSNLKRVPVKDESACKTECLKSCDCRSYSYDNDTNNNCYIVTQDLLDLQEYAEGSNSFSVQSISVRVAISDIGF</sequence>
<comment type="catalytic activity">
    <reaction evidence="6">
        <text>L-seryl-[protein] + ATP = O-phospho-L-seryl-[protein] + ADP + H(+)</text>
        <dbReference type="Rhea" id="RHEA:17989"/>
        <dbReference type="Rhea" id="RHEA-COMP:9863"/>
        <dbReference type="Rhea" id="RHEA-COMP:11604"/>
        <dbReference type="ChEBI" id="CHEBI:15378"/>
        <dbReference type="ChEBI" id="CHEBI:29999"/>
        <dbReference type="ChEBI" id="CHEBI:30616"/>
        <dbReference type="ChEBI" id="CHEBI:83421"/>
        <dbReference type="ChEBI" id="CHEBI:456216"/>
        <dbReference type="EC" id="2.7.11.1"/>
    </reaction>
</comment>
<dbReference type="PANTHER" id="PTHR32444">
    <property type="entry name" value="BULB-TYPE LECTIN DOMAIN-CONTAINING PROTEIN"/>
    <property type="match status" value="1"/>
</dbReference>
<dbReference type="CDD" id="cd00028">
    <property type="entry name" value="B_lectin"/>
    <property type="match status" value="1"/>
</dbReference>
<dbReference type="SMART" id="SM00473">
    <property type="entry name" value="PAN_AP"/>
    <property type="match status" value="1"/>
</dbReference>
<evidence type="ECO:0000256" key="7">
    <source>
        <dbReference type="PROSITE-ProRule" id="PRU00076"/>
    </source>
</evidence>
<dbReference type="PROSITE" id="PS50927">
    <property type="entry name" value="BULB_LECTIN"/>
    <property type="match status" value="1"/>
</dbReference>
<evidence type="ECO:0000256" key="6">
    <source>
        <dbReference type="ARBA" id="ARBA00048679"/>
    </source>
</evidence>
<evidence type="ECO:0000259" key="11">
    <source>
        <dbReference type="PROSITE" id="PS50948"/>
    </source>
</evidence>
<dbReference type="InParanoid" id="A0A7N2MUC3"/>
<evidence type="ECO:0000256" key="1">
    <source>
        <dbReference type="ARBA" id="ARBA00012513"/>
    </source>
</evidence>
<feature type="domain" description="EGF-like" evidence="9">
    <location>
        <begin position="271"/>
        <end position="307"/>
    </location>
</feature>
<feature type="domain" description="Apple" evidence="11">
    <location>
        <begin position="325"/>
        <end position="406"/>
    </location>
</feature>
<evidence type="ECO:0000256" key="3">
    <source>
        <dbReference type="ARBA" id="ARBA00023157"/>
    </source>
</evidence>
<dbReference type="SMART" id="SM00108">
    <property type="entry name" value="B_lectin"/>
    <property type="match status" value="1"/>
</dbReference>
<dbReference type="Pfam" id="PF01453">
    <property type="entry name" value="B_lectin"/>
    <property type="match status" value="1"/>
</dbReference>
<feature type="chain" id="PRO_5029504653" description="non-specific serine/threonine protein kinase" evidence="8">
    <location>
        <begin position="37"/>
        <end position="416"/>
    </location>
</feature>
<dbReference type="InterPro" id="IPR036426">
    <property type="entry name" value="Bulb-type_lectin_dom_sf"/>
</dbReference>
<dbReference type="InterPro" id="IPR001480">
    <property type="entry name" value="Bulb-type_lectin_dom"/>
</dbReference>
<dbReference type="PROSITE" id="PS50948">
    <property type="entry name" value="PAN"/>
    <property type="match status" value="1"/>
</dbReference>
<keyword evidence="2 8" id="KW-0732">Signal</keyword>
<dbReference type="GO" id="GO:0048544">
    <property type="term" value="P:recognition of pollen"/>
    <property type="evidence" value="ECO:0007669"/>
    <property type="project" value="InterPro"/>
</dbReference>
<comment type="caution">
    <text evidence="7">Lacks conserved residue(s) required for the propagation of feature annotation.</text>
</comment>
<dbReference type="PANTHER" id="PTHR32444:SF235">
    <property type="entry name" value="OS01G0783900 PROTEIN"/>
    <property type="match status" value="1"/>
</dbReference>
<dbReference type="InterPro" id="IPR000742">
    <property type="entry name" value="EGF"/>
</dbReference>